<proteinExistence type="inferred from homology"/>
<keyword evidence="12 14" id="KW-0173">Coenzyme A biosynthesis</keyword>
<accession>A0A948X0R4</accession>
<evidence type="ECO:0000313" key="18">
    <source>
        <dbReference type="Proteomes" id="UP000777303"/>
    </source>
</evidence>
<dbReference type="EMBL" id="JAHLFS010000049">
    <property type="protein sequence ID" value="MBU3851792.1"/>
    <property type="molecule type" value="Genomic_DNA"/>
</dbReference>
<sequence length="307" mass="36073">MELRNYASFDRQQWSQLNNSMVNTVTNAELLQRRSLDDPVSLEDVRKIYLPLCNLINIYYQQYQQKLTTIAQFANNRTLAHAPFIIGIAGSVAVGKSTIARLLTLLLQRAFPTRKVQQITTDGFLYPNAELTKRHLLNRKGFPESYDMEKLISFLNDIKETKAHVLAPRYSHQLYDIVPDEYDEIDRPDILIVEGINTLQLPAHQQVYVSDYFDFSIYVDADAKLIEEWFLNRFGILLDSAFHNTNDYYYPYTQIPREEAFQRARKVWHNIDLVNLYEYILPTKNRATLILHKTTNHVIDKVYLRKF</sequence>
<evidence type="ECO:0000256" key="14">
    <source>
        <dbReference type="HAMAP-Rule" id="MF_00215"/>
    </source>
</evidence>
<evidence type="ECO:0000256" key="15">
    <source>
        <dbReference type="RuleBase" id="RU003530"/>
    </source>
</evidence>
<dbReference type="InterPro" id="IPR027417">
    <property type="entry name" value="P-loop_NTPase"/>
</dbReference>
<dbReference type="InterPro" id="IPR004566">
    <property type="entry name" value="PanK"/>
</dbReference>
<evidence type="ECO:0000256" key="13">
    <source>
        <dbReference type="ARBA" id="ARBA00032866"/>
    </source>
</evidence>
<keyword evidence="10 14" id="KW-0418">Kinase</keyword>
<feature type="binding site" evidence="14">
    <location>
        <begin position="90"/>
        <end position="97"/>
    </location>
    <ligand>
        <name>ATP</name>
        <dbReference type="ChEBI" id="CHEBI:30616"/>
    </ligand>
</feature>
<comment type="similarity">
    <text evidence="4 14 15">Belongs to the prokaryotic pantothenate kinase family.</text>
</comment>
<gene>
    <name evidence="14 17" type="primary">coaA</name>
    <name evidence="17" type="ORF">H9901_03740</name>
</gene>
<dbReference type="GO" id="GO:0005737">
    <property type="term" value="C:cytoplasm"/>
    <property type="evidence" value="ECO:0007669"/>
    <property type="project" value="UniProtKB-SubCell"/>
</dbReference>
<evidence type="ECO:0000256" key="7">
    <source>
        <dbReference type="ARBA" id="ARBA00022490"/>
    </source>
</evidence>
<dbReference type="Pfam" id="PF00485">
    <property type="entry name" value="PRK"/>
    <property type="match status" value="1"/>
</dbReference>
<evidence type="ECO:0000256" key="10">
    <source>
        <dbReference type="ARBA" id="ARBA00022777"/>
    </source>
</evidence>
<dbReference type="CDD" id="cd02025">
    <property type="entry name" value="PanK"/>
    <property type="match status" value="1"/>
</dbReference>
<keyword evidence="8 14" id="KW-0808">Transferase</keyword>
<dbReference type="NCBIfam" id="TIGR00554">
    <property type="entry name" value="panK_bact"/>
    <property type="match status" value="1"/>
</dbReference>
<dbReference type="GO" id="GO:0005524">
    <property type="term" value="F:ATP binding"/>
    <property type="evidence" value="ECO:0007669"/>
    <property type="project" value="UniProtKB-UniRule"/>
</dbReference>
<dbReference type="Gene3D" id="3.40.50.300">
    <property type="entry name" value="P-loop containing nucleotide triphosphate hydrolases"/>
    <property type="match status" value="1"/>
</dbReference>
<evidence type="ECO:0000256" key="8">
    <source>
        <dbReference type="ARBA" id="ARBA00022679"/>
    </source>
</evidence>
<comment type="pathway">
    <text evidence="3 14 15">Cofactor biosynthesis; coenzyme A biosynthesis; CoA from (R)-pantothenate: step 1/5.</text>
</comment>
<dbReference type="PANTHER" id="PTHR10285">
    <property type="entry name" value="URIDINE KINASE"/>
    <property type="match status" value="1"/>
</dbReference>
<feature type="domain" description="Phosphoribulokinase/uridine kinase" evidence="16">
    <location>
        <begin position="85"/>
        <end position="232"/>
    </location>
</feature>
<keyword evidence="9 14" id="KW-0547">Nucleotide-binding</keyword>
<protein>
    <recommendedName>
        <fullName evidence="6 14">Pantothenate kinase</fullName>
        <ecNumber evidence="5 14">2.7.1.33</ecNumber>
    </recommendedName>
    <alternativeName>
        <fullName evidence="13 14">Pantothenic acid kinase</fullName>
    </alternativeName>
</protein>
<evidence type="ECO:0000256" key="3">
    <source>
        <dbReference type="ARBA" id="ARBA00005225"/>
    </source>
</evidence>
<evidence type="ECO:0000256" key="6">
    <source>
        <dbReference type="ARBA" id="ARBA00015080"/>
    </source>
</evidence>
<evidence type="ECO:0000256" key="5">
    <source>
        <dbReference type="ARBA" id="ARBA00012102"/>
    </source>
</evidence>
<dbReference type="EC" id="2.7.1.33" evidence="5 14"/>
<dbReference type="Proteomes" id="UP000777303">
    <property type="component" value="Unassembled WGS sequence"/>
</dbReference>
<evidence type="ECO:0000256" key="12">
    <source>
        <dbReference type="ARBA" id="ARBA00022993"/>
    </source>
</evidence>
<evidence type="ECO:0000256" key="1">
    <source>
        <dbReference type="ARBA" id="ARBA00001206"/>
    </source>
</evidence>
<comment type="subcellular location">
    <subcellularLocation>
        <location evidence="2 14 15">Cytoplasm</location>
    </subcellularLocation>
</comment>
<dbReference type="HAMAP" id="MF_00215">
    <property type="entry name" value="Pantothen_kinase_1"/>
    <property type="match status" value="1"/>
</dbReference>
<evidence type="ECO:0000256" key="11">
    <source>
        <dbReference type="ARBA" id="ARBA00022840"/>
    </source>
</evidence>
<comment type="caution">
    <text evidence="17">The sequence shown here is derived from an EMBL/GenBank/DDBJ whole genome shotgun (WGS) entry which is preliminary data.</text>
</comment>
<dbReference type="GO" id="GO:0004594">
    <property type="term" value="F:pantothenate kinase activity"/>
    <property type="evidence" value="ECO:0007669"/>
    <property type="project" value="UniProtKB-UniRule"/>
</dbReference>
<name>A0A948X0R4_9LACO</name>
<evidence type="ECO:0000259" key="16">
    <source>
        <dbReference type="Pfam" id="PF00485"/>
    </source>
</evidence>
<organism evidence="17 18">
    <name type="scientific">Candidatus Paralactobacillus gallistercoris</name>
    <dbReference type="NCBI Taxonomy" id="2838724"/>
    <lineage>
        <taxon>Bacteria</taxon>
        <taxon>Bacillati</taxon>
        <taxon>Bacillota</taxon>
        <taxon>Bacilli</taxon>
        <taxon>Lactobacillales</taxon>
        <taxon>Lactobacillaceae</taxon>
        <taxon>Lactobacillus</taxon>
    </lineage>
</organism>
<evidence type="ECO:0000256" key="4">
    <source>
        <dbReference type="ARBA" id="ARBA00006087"/>
    </source>
</evidence>
<evidence type="ECO:0000256" key="9">
    <source>
        <dbReference type="ARBA" id="ARBA00022741"/>
    </source>
</evidence>
<evidence type="ECO:0000313" key="17">
    <source>
        <dbReference type="EMBL" id="MBU3851792.1"/>
    </source>
</evidence>
<evidence type="ECO:0000256" key="2">
    <source>
        <dbReference type="ARBA" id="ARBA00004496"/>
    </source>
</evidence>
<comment type="catalytic activity">
    <reaction evidence="1 14 15">
        <text>(R)-pantothenate + ATP = (R)-4'-phosphopantothenate + ADP + H(+)</text>
        <dbReference type="Rhea" id="RHEA:16373"/>
        <dbReference type="ChEBI" id="CHEBI:10986"/>
        <dbReference type="ChEBI" id="CHEBI:15378"/>
        <dbReference type="ChEBI" id="CHEBI:29032"/>
        <dbReference type="ChEBI" id="CHEBI:30616"/>
        <dbReference type="ChEBI" id="CHEBI:456216"/>
        <dbReference type="EC" id="2.7.1.33"/>
    </reaction>
</comment>
<keyword evidence="7 14" id="KW-0963">Cytoplasm</keyword>
<dbReference type="GO" id="GO:0015937">
    <property type="term" value="P:coenzyme A biosynthetic process"/>
    <property type="evidence" value="ECO:0007669"/>
    <property type="project" value="UniProtKB-UniRule"/>
</dbReference>
<dbReference type="PIRSF" id="PIRSF000545">
    <property type="entry name" value="Pantothenate_kin"/>
    <property type="match status" value="1"/>
</dbReference>
<dbReference type="InterPro" id="IPR006083">
    <property type="entry name" value="PRK/URK"/>
</dbReference>
<reference evidence="17" key="1">
    <citation type="journal article" date="2021" name="PeerJ">
        <title>Extensive microbial diversity within the chicken gut microbiome revealed by metagenomics and culture.</title>
        <authorList>
            <person name="Gilroy R."/>
            <person name="Ravi A."/>
            <person name="Getino M."/>
            <person name="Pursley I."/>
            <person name="Horton D.L."/>
            <person name="Alikhan N.F."/>
            <person name="Baker D."/>
            <person name="Gharbi K."/>
            <person name="Hall N."/>
            <person name="Watson M."/>
            <person name="Adriaenssens E.M."/>
            <person name="Foster-Nyarko E."/>
            <person name="Jarju S."/>
            <person name="Secka A."/>
            <person name="Antonio M."/>
            <person name="Oren A."/>
            <person name="Chaudhuri R.R."/>
            <person name="La Ragione R."/>
            <person name="Hildebrand F."/>
            <person name="Pallen M.J."/>
        </authorList>
    </citation>
    <scope>NUCLEOTIDE SEQUENCE</scope>
    <source>
        <strain evidence="17">F6-6636</strain>
    </source>
</reference>
<dbReference type="AlphaFoldDB" id="A0A948X0R4"/>
<reference evidence="17" key="2">
    <citation type="submission" date="2021-04" db="EMBL/GenBank/DDBJ databases">
        <authorList>
            <person name="Gilroy R."/>
        </authorList>
    </citation>
    <scope>NUCLEOTIDE SEQUENCE</scope>
    <source>
        <strain evidence="17">F6-6636</strain>
    </source>
</reference>
<dbReference type="SUPFAM" id="SSF52540">
    <property type="entry name" value="P-loop containing nucleoside triphosphate hydrolases"/>
    <property type="match status" value="1"/>
</dbReference>
<keyword evidence="11 14" id="KW-0067">ATP-binding</keyword>